<dbReference type="EMBL" id="JN885993">
    <property type="protein sequence ID" value="AEX62176.1"/>
    <property type="molecule type" value="Genomic_DNA"/>
</dbReference>
<gene>
    <name evidence="1" type="ORF">c7_R1314</name>
</gene>
<accession>H2ECQ3</accession>
<evidence type="ECO:0000313" key="1">
    <source>
        <dbReference type="EMBL" id="AEX62176.1"/>
    </source>
</evidence>
<name>H2ECQ3_9VIRU</name>
<proteinExistence type="predicted"/>
<sequence length="30" mass="3588">MPLSKEQLINNNYDSDNNVYDNMIQMKKNL</sequence>
<organism evidence="1">
    <name type="scientific">Megavirus courdo7</name>
    <dbReference type="NCBI Taxonomy" id="1128135"/>
    <lineage>
        <taxon>Viruses</taxon>
        <taxon>Varidnaviria</taxon>
        <taxon>Bamfordvirae</taxon>
        <taxon>Nucleocytoviricota</taxon>
        <taxon>Megaviricetes</taxon>
        <taxon>Imitervirales</taxon>
        <taxon>Mimiviridae</taxon>
        <taxon>Megamimivirinae</taxon>
        <taxon>Megavirus</taxon>
    </lineage>
</organism>
<reference evidence="1" key="1">
    <citation type="submission" date="2011-10" db="EMBL/GenBank/DDBJ databases">
        <title>Provirophages and transpovirons: unique mobilome of giant viruses.</title>
        <authorList>
            <person name="Desnues C."/>
            <person name="LaScola B."/>
            <person name="Yutin N."/>
            <person name="Fournous G."/>
            <person name="Koonin E."/>
            <person name="Raoult D."/>
        </authorList>
    </citation>
    <scope>NUCLEOTIDE SEQUENCE</scope>
    <source>
        <strain evidence="1">Mv13-c7</strain>
    </source>
</reference>
<protein>
    <submittedName>
        <fullName evidence="1">Uncharacterized protein</fullName>
    </submittedName>
</protein>